<keyword evidence="2" id="KW-1185">Reference proteome</keyword>
<reference evidence="1 2" key="1">
    <citation type="submission" date="2018-06" db="EMBL/GenBank/DDBJ databases">
        <authorList>
            <consortium name="Pathogen Informatics"/>
            <person name="Doyle S."/>
        </authorList>
    </citation>
    <scope>NUCLEOTIDE SEQUENCE [LARGE SCALE GENOMIC DNA]</scope>
    <source>
        <strain evidence="2">ATCC 11859 / DSM 33 / NCIB 8841 / NCTC 4822</strain>
    </source>
</reference>
<proteinExistence type="predicted"/>
<gene>
    <name evidence="1" type="ORF">NCTC4822_01365</name>
</gene>
<dbReference type="OrthoDB" id="2735505at2"/>
<dbReference type="AlphaFoldDB" id="A0A380BL49"/>
<organism evidence="1 2">
    <name type="scientific">Sporosarcina pasteurii</name>
    <name type="common">Bacillus pasteurii</name>
    <dbReference type="NCBI Taxonomy" id="1474"/>
    <lineage>
        <taxon>Bacteria</taxon>
        <taxon>Bacillati</taxon>
        <taxon>Bacillota</taxon>
        <taxon>Bacilli</taxon>
        <taxon>Bacillales</taxon>
        <taxon>Caryophanaceae</taxon>
        <taxon>Sporosarcina</taxon>
    </lineage>
</organism>
<accession>A0A380BL49</accession>
<protein>
    <submittedName>
        <fullName evidence="1">Uncharacterized protein</fullName>
    </submittedName>
</protein>
<name>A0A380BL49_SPOPA</name>
<evidence type="ECO:0000313" key="2">
    <source>
        <dbReference type="Proteomes" id="UP000254519"/>
    </source>
</evidence>
<dbReference type="EMBL" id="UGYZ01000002">
    <property type="protein sequence ID" value="SUJ03173.1"/>
    <property type="molecule type" value="Genomic_DNA"/>
</dbReference>
<dbReference type="Proteomes" id="UP000254519">
    <property type="component" value="Unassembled WGS sequence"/>
</dbReference>
<sequence>MIDGYSKVVNELIQNRLDSILTSKEFATAMEGVYQGLEQRLSSSIKDLGERETHELIEDLRNHVYEHVEEQSKIIYRTAFKDGFSFFVDKLLPNK</sequence>
<evidence type="ECO:0000313" key="1">
    <source>
        <dbReference type="EMBL" id="SUJ03173.1"/>
    </source>
</evidence>
<dbReference type="RefSeq" id="WP_115360735.1">
    <property type="nucleotide sequence ID" value="NZ_CP038012.1"/>
</dbReference>